<dbReference type="SUPFAM" id="SSF56574">
    <property type="entry name" value="Serpins"/>
    <property type="match status" value="1"/>
</dbReference>
<dbReference type="InterPro" id="IPR042185">
    <property type="entry name" value="Serpin_sf_2"/>
</dbReference>
<dbReference type="InterPro" id="IPR000215">
    <property type="entry name" value="Serpin_fam"/>
</dbReference>
<evidence type="ECO:0000256" key="1">
    <source>
        <dbReference type="ARBA" id="ARBA00009500"/>
    </source>
</evidence>
<dbReference type="PANTHER" id="PTHR11461">
    <property type="entry name" value="SERINE PROTEASE INHIBITOR, SERPIN"/>
    <property type="match status" value="1"/>
</dbReference>
<sequence>MTVVNALYMRSQFADEFIKQANKEIKFKKEDKSFKKVTTMKATMRGQFFESRDLSFARAPFQDDGLEFFLIVPRTGTLAVLKQKLKTSIKFSATHSQALDIDKADFSGITKTENLVGDVVHQAVFDRNENGVEAAAATALVMEGSSFCLNCKHTEKTFTADKPFLTGVALSSVPVFVGQYYRELDVASKLGDMNKADLKKRLKTLKTVFVVLNVATAYETFHTLLF</sequence>
<evidence type="ECO:0000313" key="4">
    <source>
        <dbReference type="Proteomes" id="UP000298663"/>
    </source>
</evidence>
<dbReference type="GO" id="GO:0005615">
    <property type="term" value="C:extracellular space"/>
    <property type="evidence" value="ECO:0007669"/>
    <property type="project" value="InterPro"/>
</dbReference>
<evidence type="ECO:0000313" key="3">
    <source>
        <dbReference type="EMBL" id="TKR70246.1"/>
    </source>
</evidence>
<proteinExistence type="inferred from homology"/>
<dbReference type="OrthoDB" id="9518664at2759"/>
<dbReference type="AlphaFoldDB" id="A0A4U5MLA4"/>
<feature type="domain" description="Serpin" evidence="2">
    <location>
        <begin position="97"/>
        <end position="180"/>
    </location>
</feature>
<reference evidence="3 4" key="1">
    <citation type="journal article" date="2015" name="Genome Biol.">
        <title>Comparative genomics of Steinernema reveals deeply conserved gene regulatory networks.</title>
        <authorList>
            <person name="Dillman A.R."/>
            <person name="Macchietto M."/>
            <person name="Porter C.F."/>
            <person name="Rogers A."/>
            <person name="Williams B."/>
            <person name="Antoshechkin I."/>
            <person name="Lee M.M."/>
            <person name="Goodwin Z."/>
            <person name="Lu X."/>
            <person name="Lewis E.E."/>
            <person name="Goodrich-Blair H."/>
            <person name="Stock S.P."/>
            <person name="Adams B.J."/>
            <person name="Sternberg P.W."/>
            <person name="Mortazavi A."/>
        </authorList>
    </citation>
    <scope>NUCLEOTIDE SEQUENCE [LARGE SCALE GENOMIC DNA]</scope>
    <source>
        <strain evidence="3 4">ALL</strain>
    </source>
</reference>
<organism evidence="3 4">
    <name type="scientific">Steinernema carpocapsae</name>
    <name type="common">Entomopathogenic nematode</name>
    <dbReference type="NCBI Taxonomy" id="34508"/>
    <lineage>
        <taxon>Eukaryota</taxon>
        <taxon>Metazoa</taxon>
        <taxon>Ecdysozoa</taxon>
        <taxon>Nematoda</taxon>
        <taxon>Chromadorea</taxon>
        <taxon>Rhabditida</taxon>
        <taxon>Tylenchina</taxon>
        <taxon>Panagrolaimomorpha</taxon>
        <taxon>Strongyloidoidea</taxon>
        <taxon>Steinernematidae</taxon>
        <taxon>Steinernema</taxon>
    </lineage>
</organism>
<dbReference type="InterPro" id="IPR036186">
    <property type="entry name" value="Serpin_sf"/>
</dbReference>
<evidence type="ECO:0000259" key="2">
    <source>
        <dbReference type="Pfam" id="PF00079"/>
    </source>
</evidence>
<dbReference type="STRING" id="34508.A0A4U5MLA4"/>
<dbReference type="Gene3D" id="2.30.39.10">
    <property type="entry name" value="Alpha-1-antitrypsin, domain 1"/>
    <property type="match status" value="1"/>
</dbReference>
<dbReference type="InterPro" id="IPR023796">
    <property type="entry name" value="Serpin_dom"/>
</dbReference>
<dbReference type="GO" id="GO:0004867">
    <property type="term" value="F:serine-type endopeptidase inhibitor activity"/>
    <property type="evidence" value="ECO:0007669"/>
    <property type="project" value="InterPro"/>
</dbReference>
<feature type="domain" description="Serpin" evidence="2">
    <location>
        <begin position="1"/>
        <end position="87"/>
    </location>
</feature>
<accession>A0A4U5MLA4</accession>
<dbReference type="PANTHER" id="PTHR11461:SF211">
    <property type="entry name" value="GH10112P-RELATED"/>
    <property type="match status" value="1"/>
</dbReference>
<reference evidence="3 4" key="2">
    <citation type="journal article" date="2019" name="G3 (Bethesda)">
        <title>Hybrid Assembly of the Genome of the Entomopathogenic Nematode Steinernema carpocapsae Identifies the X-Chromosome.</title>
        <authorList>
            <person name="Serra L."/>
            <person name="Macchietto M."/>
            <person name="Macias-Munoz A."/>
            <person name="McGill C.J."/>
            <person name="Rodriguez I.M."/>
            <person name="Rodriguez B."/>
            <person name="Murad R."/>
            <person name="Mortazavi A."/>
        </authorList>
    </citation>
    <scope>NUCLEOTIDE SEQUENCE [LARGE SCALE GENOMIC DNA]</scope>
    <source>
        <strain evidence="3 4">ALL</strain>
    </source>
</reference>
<name>A0A4U5MLA4_STECR</name>
<dbReference type="EMBL" id="AZBU02000007">
    <property type="protein sequence ID" value="TKR70246.1"/>
    <property type="molecule type" value="Genomic_DNA"/>
</dbReference>
<protein>
    <recommendedName>
        <fullName evidence="2">Serpin domain-containing protein</fullName>
    </recommendedName>
</protein>
<comment type="similarity">
    <text evidence="1">Belongs to the serpin family.</text>
</comment>
<dbReference type="Proteomes" id="UP000298663">
    <property type="component" value="Unassembled WGS sequence"/>
</dbReference>
<dbReference type="Gene3D" id="6.20.40.10">
    <property type="match status" value="1"/>
</dbReference>
<gene>
    <name evidence="3" type="ORF">L596_022292</name>
</gene>
<comment type="caution">
    <text evidence="3">The sequence shown here is derived from an EMBL/GenBank/DDBJ whole genome shotgun (WGS) entry which is preliminary data.</text>
</comment>
<keyword evidence="4" id="KW-1185">Reference proteome</keyword>
<dbReference type="Pfam" id="PF00079">
    <property type="entry name" value="Serpin"/>
    <property type="match status" value="2"/>
</dbReference>